<dbReference type="Pfam" id="PF20994">
    <property type="entry name" value="CENPU"/>
    <property type="match status" value="1"/>
</dbReference>
<reference evidence="4" key="1">
    <citation type="journal article" date="2017" name="Genome Biol.">
        <title>Comparative genomics reveals high biological diversity and specific adaptations in the industrially and medically important fungal genus Aspergillus.</title>
        <authorList>
            <person name="de Vries R.P."/>
            <person name="Riley R."/>
            <person name="Wiebenga A."/>
            <person name="Aguilar-Osorio G."/>
            <person name="Amillis S."/>
            <person name="Uchima C.A."/>
            <person name="Anderluh G."/>
            <person name="Asadollahi M."/>
            <person name="Askin M."/>
            <person name="Barry K."/>
            <person name="Battaglia E."/>
            <person name="Bayram O."/>
            <person name="Benocci T."/>
            <person name="Braus-Stromeyer S.A."/>
            <person name="Caldana C."/>
            <person name="Canovas D."/>
            <person name="Cerqueira G.C."/>
            <person name="Chen F."/>
            <person name="Chen W."/>
            <person name="Choi C."/>
            <person name="Clum A."/>
            <person name="Dos Santos R.A."/>
            <person name="Damasio A.R."/>
            <person name="Diallinas G."/>
            <person name="Emri T."/>
            <person name="Fekete E."/>
            <person name="Flipphi M."/>
            <person name="Freyberg S."/>
            <person name="Gallo A."/>
            <person name="Gournas C."/>
            <person name="Habgood R."/>
            <person name="Hainaut M."/>
            <person name="Harispe M.L."/>
            <person name="Henrissat B."/>
            <person name="Hilden K.S."/>
            <person name="Hope R."/>
            <person name="Hossain A."/>
            <person name="Karabika E."/>
            <person name="Karaffa L."/>
            <person name="Karanyi Z."/>
            <person name="Krasevec N."/>
            <person name="Kuo A."/>
            <person name="Kusch H."/>
            <person name="LaButti K."/>
            <person name="Lagendijk E.L."/>
            <person name="Lapidus A."/>
            <person name="Levasseur A."/>
            <person name="Lindquist E."/>
            <person name="Lipzen A."/>
            <person name="Logrieco A.F."/>
            <person name="MacCabe A."/>
            <person name="Maekelae M.R."/>
            <person name="Malavazi I."/>
            <person name="Melin P."/>
            <person name="Meyer V."/>
            <person name="Mielnichuk N."/>
            <person name="Miskei M."/>
            <person name="Molnar A.P."/>
            <person name="Mule G."/>
            <person name="Ngan C.Y."/>
            <person name="Orejas M."/>
            <person name="Orosz E."/>
            <person name="Ouedraogo J.P."/>
            <person name="Overkamp K.M."/>
            <person name="Park H.-S."/>
            <person name="Perrone G."/>
            <person name="Piumi F."/>
            <person name="Punt P.J."/>
            <person name="Ram A.F."/>
            <person name="Ramon A."/>
            <person name="Rauscher S."/>
            <person name="Record E."/>
            <person name="Riano-Pachon D.M."/>
            <person name="Robert V."/>
            <person name="Roehrig J."/>
            <person name="Ruller R."/>
            <person name="Salamov A."/>
            <person name="Salih N.S."/>
            <person name="Samson R.A."/>
            <person name="Sandor E."/>
            <person name="Sanguinetti M."/>
            <person name="Schuetze T."/>
            <person name="Sepcic K."/>
            <person name="Shelest E."/>
            <person name="Sherlock G."/>
            <person name="Sophianopoulou V."/>
            <person name="Squina F.M."/>
            <person name="Sun H."/>
            <person name="Susca A."/>
            <person name="Todd R.B."/>
            <person name="Tsang A."/>
            <person name="Unkles S.E."/>
            <person name="van de Wiele N."/>
            <person name="van Rossen-Uffink D."/>
            <person name="Oliveira J.V."/>
            <person name="Vesth T.C."/>
            <person name="Visser J."/>
            <person name="Yu J.-H."/>
            <person name="Zhou M."/>
            <person name="Andersen M.R."/>
            <person name="Archer D.B."/>
            <person name="Baker S.E."/>
            <person name="Benoit I."/>
            <person name="Brakhage A.A."/>
            <person name="Braus G.H."/>
            <person name="Fischer R."/>
            <person name="Frisvad J.C."/>
            <person name="Goldman G.H."/>
            <person name="Houbraken J."/>
            <person name="Oakley B."/>
            <person name="Pocsi I."/>
            <person name="Scazzocchio C."/>
            <person name="Seiboth B."/>
            <person name="vanKuyk P.A."/>
            <person name="Wortman J."/>
            <person name="Dyer P.S."/>
            <person name="Grigoriev I.V."/>
        </authorList>
    </citation>
    <scope>NUCLEOTIDE SEQUENCE [LARGE SCALE GENOMIC DNA]</scope>
    <source>
        <strain evidence="4">DTO 134E9</strain>
    </source>
</reference>
<evidence type="ECO:0000256" key="1">
    <source>
        <dbReference type="SAM" id="MobiDB-lite"/>
    </source>
</evidence>
<feature type="compositionally biased region" description="Low complexity" evidence="1">
    <location>
        <begin position="392"/>
        <end position="412"/>
    </location>
</feature>
<dbReference type="Proteomes" id="UP000184383">
    <property type="component" value="Unassembled WGS sequence"/>
</dbReference>
<feature type="region of interest" description="Disordered" evidence="1">
    <location>
        <begin position="1"/>
        <end position="476"/>
    </location>
</feature>
<feature type="domain" description="Inner kinetochore subunit AME1" evidence="2">
    <location>
        <begin position="426"/>
        <end position="659"/>
    </location>
</feature>
<feature type="compositionally biased region" description="Basic and acidic residues" evidence="1">
    <location>
        <begin position="1"/>
        <end position="10"/>
    </location>
</feature>
<dbReference type="VEuPathDB" id="FungiDB:ASPWEDRAFT_515975"/>
<dbReference type="InterPro" id="IPR048743">
    <property type="entry name" value="AME1"/>
</dbReference>
<evidence type="ECO:0000259" key="2">
    <source>
        <dbReference type="Pfam" id="PF20994"/>
    </source>
</evidence>
<gene>
    <name evidence="3" type="ORF">ASPWEDRAFT_515975</name>
</gene>
<dbReference type="OrthoDB" id="5377952at2759"/>
<proteinExistence type="predicted"/>
<sequence length="666" mass="72924">MASNREERQQMRMRGAASRKAKEVDFGFSFGLAPGPGASSQPASQPAGIGIVPEPPVPPQPDIAAEKAQPPPLSPERRLLGSQDQVQGQRTPGSARNNRPARPSTFDIPDDAPDTGRSIKRRKIESPTRLSPSKTVRPPTSLDSSQHDINNPPPLQNGAPAEPDVQPKKPKPTPSEVQHEIIQPMEPTTTPHKEEPPPEVPDSTALPEPDVQEHEQAQPADDQTKVNGEKQEASMIQEEAHRPTRTSPRGTNGKRKSREGSTEVRQSPETTVEAVGQGEQEPVRPPVQPEVSEQQPQKPDEPPQVPPEGSQDAIEKQSPKQQTTKGRRGRPRQSQPAETKPKRGRPGKQKRARQSPEAAQEPEPEPEPGPEPVAEPEPSAPKSGRGRKPNNDADIATDQQAAEQAAQQEPEQGSQPTRKKRAPRGETVPVTVHRLVNVASLGGALGGPDAAEEEEEESADEISTRQKTKLPNRGGVNPADVLSQICRETLEKTLTTLKNGIANETNPARRQEFMRKKKAVEAFGTELDGRLLELSEMLDSNFVLGVQVKKAKREMMDMRSRLYQVRRERESVALQMDAVRKKHAEEESARQARTTINNSLHSLDLAMDRSQNRPDENEAGPATTAGLEFMLRSVGEEVSSSRQGGLLNQIKAFNAQLEATARTLER</sequence>
<dbReference type="RefSeq" id="XP_040689260.1">
    <property type="nucleotide sequence ID" value="XM_040837621.1"/>
</dbReference>
<evidence type="ECO:0000313" key="3">
    <source>
        <dbReference type="EMBL" id="OJJ35584.1"/>
    </source>
</evidence>
<dbReference type="AlphaFoldDB" id="A0A1L9RKZ3"/>
<keyword evidence="4" id="KW-1185">Reference proteome</keyword>
<accession>A0A1L9RKZ3</accession>
<feature type="region of interest" description="Disordered" evidence="1">
    <location>
        <begin position="582"/>
        <end position="601"/>
    </location>
</feature>
<feature type="compositionally biased region" description="Basic residues" evidence="1">
    <location>
        <begin position="342"/>
        <end position="353"/>
    </location>
</feature>
<organism evidence="3 4">
    <name type="scientific">Aspergillus wentii DTO 134E9</name>
    <dbReference type="NCBI Taxonomy" id="1073089"/>
    <lineage>
        <taxon>Eukaryota</taxon>
        <taxon>Fungi</taxon>
        <taxon>Dikarya</taxon>
        <taxon>Ascomycota</taxon>
        <taxon>Pezizomycotina</taxon>
        <taxon>Eurotiomycetes</taxon>
        <taxon>Eurotiomycetidae</taxon>
        <taxon>Eurotiales</taxon>
        <taxon>Aspergillaceae</taxon>
        <taxon>Aspergillus</taxon>
        <taxon>Aspergillus subgen. Cremei</taxon>
    </lineage>
</organism>
<evidence type="ECO:0000313" key="4">
    <source>
        <dbReference type="Proteomes" id="UP000184383"/>
    </source>
</evidence>
<feature type="compositionally biased region" description="Polar residues" evidence="1">
    <location>
        <begin position="82"/>
        <end position="97"/>
    </location>
</feature>
<dbReference type="EMBL" id="KV878212">
    <property type="protein sequence ID" value="OJJ35584.1"/>
    <property type="molecule type" value="Genomic_DNA"/>
</dbReference>
<name>A0A1L9RKZ3_ASPWE</name>
<dbReference type="GeneID" id="63753469"/>
<feature type="compositionally biased region" description="Basic and acidic residues" evidence="1">
    <location>
        <begin position="211"/>
        <end position="242"/>
    </location>
</feature>
<feature type="compositionally biased region" description="Pro residues" evidence="1">
    <location>
        <begin position="369"/>
        <end position="379"/>
    </location>
</feature>
<feature type="compositionally biased region" description="Acidic residues" evidence="1">
    <location>
        <begin position="450"/>
        <end position="460"/>
    </location>
</feature>
<feature type="compositionally biased region" description="Polar residues" evidence="1">
    <location>
        <begin position="591"/>
        <end position="601"/>
    </location>
</feature>
<protein>
    <recommendedName>
        <fullName evidence="2">Inner kinetochore subunit AME1 domain-containing protein</fullName>
    </recommendedName>
</protein>